<sequence>MKNGDDDDELHQPGCSREGLSDQKESSRLNNNVAHSHDGPNTESCLDCDTPEQHDHMIAASLVRCDQEDSDSDNDSCIYTYRGDRQEPAVENLPIDNRSTSPLMDYLEMDFEPEPTVNNVSEDEEITEPIANNANGTVQLLKDLLTSCSDVDPNLEENHLDVTNSVTHEPTNSNLIPRLPISSSIIPTQYFRSLNTNLPVCKEERNGCMRRNSDTMEVCQKMKRMRVDDLTWIKEMVWSEKEAAQFQVNQIGVSACGATAVINTLLALRTQFNLDRIVQIIGTRLRDETAPLVPYLESRAVAGCMAQDLVRTLETASDSQVSARFFATNQYLDLPLAPWLATWIKKGAVPILTLNLQRADVAPSLVHDSWHHQMVYGVSYNPLRPEFAQIYLTNPLSISCMDSLIPQLFSPSSLMIKRADILSRWTPQTDLMSLATHPSRHWHRFNVLGQVVNLLREEKENVKFTNHIVIPANYKSGITLAMKTSSNYSHELKSVPELIDTKK</sequence>
<proteinExistence type="predicted"/>
<feature type="region of interest" description="Disordered" evidence="1">
    <location>
        <begin position="1"/>
        <end position="48"/>
    </location>
</feature>
<evidence type="ECO:0000313" key="3">
    <source>
        <dbReference type="Proteomes" id="UP000475862"/>
    </source>
</evidence>
<organism evidence="2 3">
    <name type="scientific">Aphis glycines</name>
    <name type="common">Soybean aphid</name>
    <dbReference type="NCBI Taxonomy" id="307491"/>
    <lineage>
        <taxon>Eukaryota</taxon>
        <taxon>Metazoa</taxon>
        <taxon>Ecdysozoa</taxon>
        <taxon>Arthropoda</taxon>
        <taxon>Hexapoda</taxon>
        <taxon>Insecta</taxon>
        <taxon>Pterygota</taxon>
        <taxon>Neoptera</taxon>
        <taxon>Paraneoptera</taxon>
        <taxon>Hemiptera</taxon>
        <taxon>Sternorrhyncha</taxon>
        <taxon>Aphidomorpha</taxon>
        <taxon>Aphidoidea</taxon>
        <taxon>Aphididae</taxon>
        <taxon>Aphidini</taxon>
        <taxon>Aphis</taxon>
        <taxon>Aphis</taxon>
    </lineage>
</organism>
<name>A0A6G0TQZ3_APHGL</name>
<gene>
    <name evidence="2" type="ORF">AGLY_006939</name>
</gene>
<dbReference type="EMBL" id="VYZN01000020">
    <property type="protein sequence ID" value="KAE9536877.1"/>
    <property type="molecule type" value="Genomic_DNA"/>
</dbReference>
<reference evidence="2 3" key="1">
    <citation type="submission" date="2019-08" db="EMBL/GenBank/DDBJ databases">
        <title>The genome of the soybean aphid Biotype 1, its phylome, world population structure and adaptation to the North American continent.</title>
        <authorList>
            <person name="Giordano R."/>
            <person name="Donthu R.K."/>
            <person name="Hernandez A.G."/>
            <person name="Wright C.L."/>
            <person name="Zimin A.V."/>
        </authorList>
    </citation>
    <scope>NUCLEOTIDE SEQUENCE [LARGE SCALE GENOMIC DNA]</scope>
    <source>
        <tissue evidence="2">Whole aphids</tissue>
    </source>
</reference>
<accession>A0A6G0TQZ3</accession>
<comment type="caution">
    <text evidence="2">The sequence shown here is derived from an EMBL/GenBank/DDBJ whole genome shotgun (WGS) entry which is preliminary data.</text>
</comment>
<dbReference type="OrthoDB" id="10064600at2759"/>
<dbReference type="AlphaFoldDB" id="A0A6G0TQZ3"/>
<keyword evidence="3" id="KW-1185">Reference proteome</keyword>
<protein>
    <submittedName>
        <fullName evidence="2">Uncharacterized protein</fullName>
    </submittedName>
</protein>
<dbReference type="Proteomes" id="UP000475862">
    <property type="component" value="Unassembled WGS sequence"/>
</dbReference>
<evidence type="ECO:0000256" key="1">
    <source>
        <dbReference type="SAM" id="MobiDB-lite"/>
    </source>
</evidence>
<evidence type="ECO:0000313" key="2">
    <source>
        <dbReference type="EMBL" id="KAE9536877.1"/>
    </source>
</evidence>